<dbReference type="GO" id="GO:0005634">
    <property type="term" value="C:nucleus"/>
    <property type="evidence" value="ECO:0007669"/>
    <property type="project" value="EnsemblFungi"/>
</dbReference>
<dbReference type="AlphaFoldDB" id="Q6FIL2"/>
<feature type="binding site" evidence="7">
    <location>
        <begin position="202"/>
        <end position="203"/>
    </location>
    <ligand>
        <name>ATP</name>
        <dbReference type="ChEBI" id="CHEBI:30616"/>
    </ligand>
</feature>
<dbReference type="KEGG" id="cgr:2891223"/>
<gene>
    <name evidence="12 13" type="ordered locus">CAGL0M13541g</name>
</gene>
<dbReference type="PROSITE" id="PS00107">
    <property type="entry name" value="PROTEIN_KINASE_ATP"/>
    <property type="match status" value="1"/>
</dbReference>
<dbReference type="InParanoid" id="Q6FIL2"/>
<dbReference type="InterPro" id="IPR008271">
    <property type="entry name" value="Ser/Thr_kinase_AS"/>
</dbReference>
<feature type="compositionally biased region" description="Acidic residues" evidence="10">
    <location>
        <begin position="606"/>
        <end position="622"/>
    </location>
</feature>
<accession>Q6FIL2</accession>
<evidence type="ECO:0000256" key="7">
    <source>
        <dbReference type="PIRSR" id="PIRSR630616-2"/>
    </source>
</evidence>
<dbReference type="GO" id="GO:0005737">
    <property type="term" value="C:cytoplasm"/>
    <property type="evidence" value="ECO:0007669"/>
    <property type="project" value="EnsemblFungi"/>
</dbReference>
<evidence type="ECO:0000256" key="4">
    <source>
        <dbReference type="ARBA" id="ARBA00022777"/>
    </source>
</evidence>
<feature type="binding site" evidence="9">
    <location>
        <position position="77"/>
    </location>
    <ligand>
        <name>ATP</name>
        <dbReference type="ChEBI" id="CHEBI:30616"/>
    </ligand>
</feature>
<evidence type="ECO:0000313" key="13">
    <source>
        <dbReference type="EMBL" id="CAG62912.1"/>
    </source>
</evidence>
<feature type="domain" description="Protein kinase" evidence="11">
    <location>
        <begin position="48"/>
        <end position="366"/>
    </location>
</feature>
<keyword evidence="3 7" id="KW-0547">Nucleotide-binding</keyword>
<dbReference type="GO" id="GO:0004674">
    <property type="term" value="F:protein serine/threonine kinase activity"/>
    <property type="evidence" value="ECO:0007669"/>
    <property type="project" value="UniProtKB-KW"/>
</dbReference>
<dbReference type="PROSITE" id="PS00108">
    <property type="entry name" value="PROTEIN_KINASE_ST"/>
    <property type="match status" value="1"/>
</dbReference>
<dbReference type="eggNOG" id="KOG0032">
    <property type="taxonomic scope" value="Eukaryota"/>
</dbReference>
<dbReference type="SMART" id="SM00220">
    <property type="entry name" value="S_TKc"/>
    <property type="match status" value="1"/>
</dbReference>
<feature type="compositionally biased region" description="Basic and acidic residues" evidence="10">
    <location>
        <begin position="596"/>
        <end position="605"/>
    </location>
</feature>
<keyword evidence="2" id="KW-0808">Transferase</keyword>
<proteinExistence type="predicted"/>
<keyword evidence="5 7" id="KW-0067">ATP-binding</keyword>
<dbReference type="GO" id="GO:1904547">
    <property type="term" value="P:regulation of cellular response to glucose starvation"/>
    <property type="evidence" value="ECO:0007669"/>
    <property type="project" value="EnsemblFungi"/>
</dbReference>
<keyword evidence="1" id="KW-0723">Serine/threonine-protein kinase</keyword>
<dbReference type="OMA" id="FEGHHHV"/>
<dbReference type="SUPFAM" id="SSF56112">
    <property type="entry name" value="Protein kinase-like (PK-like)"/>
    <property type="match status" value="1"/>
</dbReference>
<keyword evidence="14" id="KW-1185">Reference proteome</keyword>
<evidence type="ECO:0000313" key="12">
    <source>
        <dbReference type="CGD" id="CAL0136731"/>
    </source>
</evidence>
<organism evidence="13 14">
    <name type="scientific">Candida glabrata (strain ATCC 2001 / BCRC 20586 / JCM 3761 / NBRC 0622 / NRRL Y-65 / CBS 138)</name>
    <name type="common">Yeast</name>
    <name type="synonym">Nakaseomyces glabratus</name>
    <dbReference type="NCBI Taxonomy" id="284593"/>
    <lineage>
        <taxon>Eukaryota</taxon>
        <taxon>Fungi</taxon>
        <taxon>Dikarya</taxon>
        <taxon>Ascomycota</taxon>
        <taxon>Saccharomycotina</taxon>
        <taxon>Saccharomycetes</taxon>
        <taxon>Saccharomycetales</taxon>
        <taxon>Saccharomycetaceae</taxon>
        <taxon>Nakaseomyces</taxon>
    </lineage>
</organism>
<dbReference type="InterPro" id="IPR017441">
    <property type="entry name" value="Protein_kinase_ATP_BS"/>
</dbReference>
<evidence type="ECO:0000256" key="10">
    <source>
        <dbReference type="SAM" id="MobiDB-lite"/>
    </source>
</evidence>
<dbReference type="InterPro" id="IPR000719">
    <property type="entry name" value="Prot_kinase_dom"/>
</dbReference>
<dbReference type="InterPro" id="IPR011009">
    <property type="entry name" value="Kinase-like_dom_sf"/>
</dbReference>
<dbReference type="PANTHER" id="PTHR24350">
    <property type="entry name" value="SERINE/THREONINE-PROTEIN KINASE IAL-RELATED"/>
    <property type="match status" value="1"/>
</dbReference>
<feature type="compositionally biased region" description="Polar residues" evidence="10">
    <location>
        <begin position="429"/>
        <end position="438"/>
    </location>
</feature>
<feature type="region of interest" description="Disordered" evidence="10">
    <location>
        <begin position="392"/>
        <end position="467"/>
    </location>
</feature>
<evidence type="ECO:0000259" key="11">
    <source>
        <dbReference type="PROSITE" id="PS50011"/>
    </source>
</evidence>
<evidence type="ECO:0000256" key="6">
    <source>
        <dbReference type="PIRSR" id="PIRSR630616-1"/>
    </source>
</evidence>
<reference evidence="13 14" key="1">
    <citation type="journal article" date="2004" name="Nature">
        <title>Genome evolution in yeasts.</title>
        <authorList>
            <consortium name="Genolevures"/>
            <person name="Dujon B."/>
            <person name="Sherman D."/>
            <person name="Fischer G."/>
            <person name="Durrens P."/>
            <person name="Casaregola S."/>
            <person name="Lafontaine I."/>
            <person name="de Montigny J."/>
            <person name="Marck C."/>
            <person name="Neuveglise C."/>
            <person name="Talla E."/>
            <person name="Goffard N."/>
            <person name="Frangeul L."/>
            <person name="Aigle M."/>
            <person name="Anthouard V."/>
            <person name="Babour A."/>
            <person name="Barbe V."/>
            <person name="Barnay S."/>
            <person name="Blanchin S."/>
            <person name="Beckerich J.M."/>
            <person name="Beyne E."/>
            <person name="Bleykasten C."/>
            <person name="Boisrame A."/>
            <person name="Boyer J."/>
            <person name="Cattolico L."/>
            <person name="Confanioleri F."/>
            <person name="de Daruvar A."/>
            <person name="Despons L."/>
            <person name="Fabre E."/>
            <person name="Fairhead C."/>
            <person name="Ferry-Dumazet H."/>
            <person name="Groppi A."/>
            <person name="Hantraye F."/>
            <person name="Hennequin C."/>
            <person name="Jauniaux N."/>
            <person name="Joyet P."/>
            <person name="Kachouri R."/>
            <person name="Kerrest A."/>
            <person name="Koszul R."/>
            <person name="Lemaire M."/>
            <person name="Lesur I."/>
            <person name="Ma L."/>
            <person name="Muller H."/>
            <person name="Nicaud J.M."/>
            <person name="Nikolski M."/>
            <person name="Oztas S."/>
            <person name="Ozier-Kalogeropoulos O."/>
            <person name="Pellenz S."/>
            <person name="Potier S."/>
            <person name="Richard G.F."/>
            <person name="Straub M.L."/>
            <person name="Suleau A."/>
            <person name="Swennene D."/>
            <person name="Tekaia F."/>
            <person name="Wesolowski-Louvel M."/>
            <person name="Westhof E."/>
            <person name="Wirth B."/>
            <person name="Zeniou-Meyer M."/>
            <person name="Zivanovic I."/>
            <person name="Bolotin-Fukuhara M."/>
            <person name="Thierry A."/>
            <person name="Bouchier C."/>
            <person name="Caudron B."/>
            <person name="Scarpelli C."/>
            <person name="Gaillardin C."/>
            <person name="Weissenbach J."/>
            <person name="Wincker P."/>
            <person name="Souciet J.L."/>
        </authorList>
    </citation>
    <scope>NUCLEOTIDE SEQUENCE [LARGE SCALE GENOMIC DNA]</scope>
    <source>
        <strain evidence="14">ATCC 2001 / BCRC 20586 / JCM 3761 / NBRC 0622 / NRRL Y-65 / CBS 138</strain>
    </source>
</reference>
<dbReference type="STRING" id="284593.Q6FIL2"/>
<dbReference type="Gene3D" id="3.30.200.20">
    <property type="entry name" value="Phosphorylase Kinase, domain 1"/>
    <property type="match status" value="1"/>
</dbReference>
<evidence type="ECO:0000256" key="2">
    <source>
        <dbReference type="ARBA" id="ARBA00022679"/>
    </source>
</evidence>
<evidence type="ECO:0000256" key="9">
    <source>
        <dbReference type="PROSITE-ProRule" id="PRU10141"/>
    </source>
</evidence>
<feature type="active site" description="Proton acceptor" evidence="6">
    <location>
        <position position="198"/>
    </location>
</feature>
<protein>
    <recommendedName>
        <fullName evidence="11">Protein kinase domain-containing protein</fullName>
    </recommendedName>
</protein>
<dbReference type="FunCoup" id="Q6FIL2">
    <property type="interactions" value="318"/>
</dbReference>
<dbReference type="VEuPathDB" id="FungiDB:CAGL0M13541g"/>
<evidence type="ECO:0000256" key="3">
    <source>
        <dbReference type="ARBA" id="ARBA00022741"/>
    </source>
</evidence>
<evidence type="ECO:0000256" key="8">
    <source>
        <dbReference type="PIRSR" id="PIRSR630616-3"/>
    </source>
</evidence>
<dbReference type="GO" id="GO:0005524">
    <property type="term" value="F:ATP binding"/>
    <property type="evidence" value="ECO:0007669"/>
    <property type="project" value="UniProtKB-UniRule"/>
</dbReference>
<feature type="compositionally biased region" description="Low complexity" evidence="10">
    <location>
        <begin position="408"/>
        <end position="424"/>
    </location>
</feature>
<feature type="compositionally biased region" description="Polar residues" evidence="10">
    <location>
        <begin position="452"/>
        <end position="463"/>
    </location>
</feature>
<dbReference type="Proteomes" id="UP000002428">
    <property type="component" value="Chromosome M"/>
</dbReference>
<dbReference type="EMBL" id="CR380959">
    <property type="protein sequence ID" value="CAG62912.1"/>
    <property type="molecule type" value="Genomic_DNA"/>
</dbReference>
<evidence type="ECO:0000313" key="14">
    <source>
        <dbReference type="Proteomes" id="UP000002428"/>
    </source>
</evidence>
<dbReference type="InterPro" id="IPR030616">
    <property type="entry name" value="Aur-like"/>
</dbReference>
<feature type="binding site" evidence="7">
    <location>
        <position position="234"/>
    </location>
    <ligand>
        <name>ATP</name>
        <dbReference type="ChEBI" id="CHEBI:30616"/>
    </ligand>
</feature>
<evidence type="ECO:0000256" key="1">
    <source>
        <dbReference type="ARBA" id="ARBA00022527"/>
    </source>
</evidence>
<dbReference type="CGD" id="CAL0136731">
    <property type="gene designation" value="CAGL0M13541g"/>
</dbReference>
<feature type="compositionally biased region" description="Polar residues" evidence="10">
    <location>
        <begin position="547"/>
        <end position="577"/>
    </location>
</feature>
<name>Q6FIL2_CANGA</name>
<evidence type="ECO:0000256" key="5">
    <source>
        <dbReference type="ARBA" id="ARBA00022840"/>
    </source>
</evidence>
<sequence>MIMDNDVVLEDAMGGYSSDYGSFLKNSKMRSDSDSEQEKALQCKYVIRKDDDPLGDGHFSVVKECMNMHTKDLYAMKLIDKSIVQDKLKLIQREFELLKYISETIRTLELSSTSSLMNAQNGSNCSHFDGHHHILQLFDFFETSKNIVLITQLCQKDDLYDTIIKNQKLDLETQVKPYTACLISALEFLHSNGIVHRDIKAENVLFRLKHQINPNETAENATYDLAAHDLILADFGLATRVNVESTTTLREYVGTVSYISPEIVACKGVSSIDNTKEIEKIPKYGTPVDIWALGVLTYFMALGYTPFDCETDEETIDCISKVDYYIDEDDEKNPKYSTFWDFLQQCFEKDQNSRPTAKDLKTHPFIKDYFKTTTPSASYSFLDRRKALKRNHSTNSFHNLRTPLRKNSSAASSISSSSAVIPSPHMSLLSGSMATSKSSRTDLRTLKRSGHSSHSNLQQLSGSSREKSLKNIKDTLQRTLSMTSLKPNSSTNLLAATTSPSKQKSIIKKNSTFVLDPRPPLGSLMNGCFSTTPESKSNFSTPQVLSRQNSASSLNNQTKRVTRVTSAGSSSTHTNESGIIMNVKPSILHSTSTPDVRPEEKKLMNVDDDDDDDNDDDMGIVI</sequence>
<keyword evidence="4" id="KW-0418">Kinase</keyword>
<dbReference type="Pfam" id="PF00069">
    <property type="entry name" value="Pkinase"/>
    <property type="match status" value="1"/>
</dbReference>
<dbReference type="HOGENOM" id="CLU_465513_0_0_1"/>
<dbReference type="Gene3D" id="1.10.510.10">
    <property type="entry name" value="Transferase(Phosphotransferase) domain 1"/>
    <property type="match status" value="1"/>
</dbReference>
<feature type="region of interest" description="Disordered" evidence="10">
    <location>
        <begin position="547"/>
        <end position="622"/>
    </location>
</feature>
<feature type="cross-link" description="Glycyl lysine isopeptide (Lys-Gly) (interchain with G-Cter in SUMO2)" evidence="8">
    <location>
        <position position="200"/>
    </location>
</feature>
<dbReference type="PROSITE" id="PS50011">
    <property type="entry name" value="PROTEIN_KINASE_DOM"/>
    <property type="match status" value="1"/>
</dbReference>